<dbReference type="PROSITE" id="PS50092">
    <property type="entry name" value="TSP1"/>
    <property type="match status" value="2"/>
</dbReference>
<keyword evidence="2" id="KW-0964">Secreted</keyword>
<keyword evidence="3" id="KW-0732">Signal</keyword>
<evidence type="ECO:0000256" key="2">
    <source>
        <dbReference type="ARBA" id="ARBA00022525"/>
    </source>
</evidence>
<evidence type="ECO:0000313" key="6">
    <source>
        <dbReference type="EMBL" id="GCC16309.1"/>
    </source>
</evidence>
<feature type="non-terminal residue" evidence="6">
    <location>
        <position position="167"/>
    </location>
</feature>
<keyword evidence="7" id="KW-1185">Reference proteome</keyword>
<dbReference type="Proteomes" id="UP000287033">
    <property type="component" value="Unassembled WGS sequence"/>
</dbReference>
<dbReference type="OrthoDB" id="446173at2759"/>
<dbReference type="InterPro" id="IPR000884">
    <property type="entry name" value="TSP1_rpt"/>
</dbReference>
<dbReference type="PRINTS" id="PR01705">
    <property type="entry name" value="TSP1REPEAT"/>
</dbReference>
<reference evidence="6 7" key="1">
    <citation type="journal article" date="2018" name="Nat. Ecol. Evol.">
        <title>Shark genomes provide insights into elasmobranch evolution and the origin of vertebrates.</title>
        <authorList>
            <person name="Hara Y"/>
            <person name="Yamaguchi K"/>
            <person name="Onimaru K"/>
            <person name="Kadota M"/>
            <person name="Koyanagi M"/>
            <person name="Keeley SD"/>
            <person name="Tatsumi K"/>
            <person name="Tanaka K"/>
            <person name="Motone F"/>
            <person name="Kageyama Y"/>
            <person name="Nozu R"/>
            <person name="Adachi N"/>
            <person name="Nishimura O"/>
            <person name="Nakagawa R"/>
            <person name="Tanegashima C"/>
            <person name="Kiyatake I"/>
            <person name="Matsumoto R"/>
            <person name="Murakumo K"/>
            <person name="Nishida K"/>
            <person name="Terakita A"/>
            <person name="Kuratani S"/>
            <person name="Sato K"/>
            <person name="Hyodo S Kuraku.S."/>
        </authorList>
    </citation>
    <scope>NUCLEOTIDE SEQUENCE [LARGE SCALE GENOMIC DNA]</scope>
</reference>
<dbReference type="PANTHER" id="PTHR22906">
    <property type="entry name" value="PROPERDIN"/>
    <property type="match status" value="1"/>
</dbReference>
<evidence type="ECO:0000256" key="5">
    <source>
        <dbReference type="ARBA" id="ARBA00023157"/>
    </source>
</evidence>
<dbReference type="SUPFAM" id="SSF82895">
    <property type="entry name" value="TSP-1 type 1 repeat"/>
    <property type="match status" value="2"/>
</dbReference>
<keyword evidence="4" id="KW-0677">Repeat</keyword>
<protein>
    <submittedName>
        <fullName evidence="6">Uncharacterized protein</fullName>
    </submittedName>
</protein>
<dbReference type="STRING" id="137246.A0A401RDU6"/>
<comment type="caution">
    <text evidence="6">The sequence shown here is derived from an EMBL/GenBank/DDBJ whole genome shotgun (WGS) entry which is preliminary data.</text>
</comment>
<name>A0A401RDU6_CHIPU</name>
<evidence type="ECO:0000256" key="3">
    <source>
        <dbReference type="ARBA" id="ARBA00022729"/>
    </source>
</evidence>
<dbReference type="Gene3D" id="2.20.100.10">
    <property type="entry name" value="Thrombospondin type-1 (TSP1) repeat"/>
    <property type="match status" value="2"/>
</dbReference>
<dbReference type="InterPro" id="IPR052065">
    <property type="entry name" value="Compl_asym_regulator"/>
</dbReference>
<dbReference type="AlphaFoldDB" id="A0A401RDU6"/>
<dbReference type="Pfam" id="PF00090">
    <property type="entry name" value="TSP_1"/>
    <property type="match status" value="2"/>
</dbReference>
<evidence type="ECO:0000256" key="4">
    <source>
        <dbReference type="ARBA" id="ARBA00022737"/>
    </source>
</evidence>
<gene>
    <name evidence="6" type="ORF">chiPu_0022403</name>
</gene>
<comment type="subcellular location">
    <subcellularLocation>
        <location evidence="1">Secreted</location>
    </subcellularLocation>
</comment>
<dbReference type="EMBL" id="BEZZ01007561">
    <property type="protein sequence ID" value="GCC16309.1"/>
    <property type="molecule type" value="Genomic_DNA"/>
</dbReference>
<dbReference type="InterPro" id="IPR036383">
    <property type="entry name" value="TSP1_rpt_sf"/>
</dbReference>
<keyword evidence="5" id="KW-1015">Disulfide bond</keyword>
<organism evidence="6 7">
    <name type="scientific">Chiloscyllium punctatum</name>
    <name type="common">Brownbanded bambooshark</name>
    <name type="synonym">Hemiscyllium punctatum</name>
    <dbReference type="NCBI Taxonomy" id="137246"/>
    <lineage>
        <taxon>Eukaryota</taxon>
        <taxon>Metazoa</taxon>
        <taxon>Chordata</taxon>
        <taxon>Craniata</taxon>
        <taxon>Vertebrata</taxon>
        <taxon>Chondrichthyes</taxon>
        <taxon>Elasmobranchii</taxon>
        <taxon>Galeomorphii</taxon>
        <taxon>Galeoidea</taxon>
        <taxon>Orectolobiformes</taxon>
        <taxon>Hemiscylliidae</taxon>
        <taxon>Chiloscyllium</taxon>
    </lineage>
</organism>
<dbReference type="SMART" id="SM00209">
    <property type="entry name" value="TSP1"/>
    <property type="match status" value="2"/>
</dbReference>
<accession>A0A401RDU6</accession>
<evidence type="ECO:0000313" key="7">
    <source>
        <dbReference type="Proteomes" id="UP000287033"/>
    </source>
</evidence>
<dbReference type="OMA" id="TDESICY"/>
<dbReference type="PANTHER" id="PTHR22906:SF43">
    <property type="entry name" value="PROPERDIN"/>
    <property type="match status" value="1"/>
</dbReference>
<sequence>MFSSVPLGLTGYELNCGKWSPWGLWSQCSQSCAAGIQTRERVCETSSTDLLKECRGHKTQTQQCFSQACPVDGEWTDWTSWSNCSHHCEGVVIRHRECVGPTNGGKQCQELPGSGSHMDITPCNLDDCPSVQRCPGELVMRDCATCPLTCAELSTNSSCSGKEGCFS</sequence>
<proteinExistence type="predicted"/>
<evidence type="ECO:0000256" key="1">
    <source>
        <dbReference type="ARBA" id="ARBA00004613"/>
    </source>
</evidence>